<accession>A0AA38NX07</accession>
<proteinExistence type="predicted"/>
<protein>
    <submittedName>
        <fullName evidence="1">Uncharacterized protein</fullName>
    </submittedName>
</protein>
<evidence type="ECO:0000313" key="1">
    <source>
        <dbReference type="EMBL" id="KAJ3832177.1"/>
    </source>
</evidence>
<keyword evidence="2" id="KW-1185">Reference proteome</keyword>
<reference evidence="1" key="1">
    <citation type="submission" date="2022-08" db="EMBL/GenBank/DDBJ databases">
        <authorList>
            <consortium name="DOE Joint Genome Institute"/>
            <person name="Min B."/>
            <person name="Riley R."/>
            <person name="Sierra-Patev S."/>
            <person name="Naranjo-Ortiz M."/>
            <person name="Looney B."/>
            <person name="Konkel Z."/>
            <person name="Slot J.C."/>
            <person name="Sakamoto Y."/>
            <person name="Steenwyk J.L."/>
            <person name="Rokas A."/>
            <person name="Carro J."/>
            <person name="Camarero S."/>
            <person name="Ferreira P."/>
            <person name="Molpeceres G."/>
            <person name="Ruiz-Duenas F.J."/>
            <person name="Serrano A."/>
            <person name="Henrissat B."/>
            <person name="Drula E."/>
            <person name="Hughes K.W."/>
            <person name="Mata J.L."/>
            <person name="Ishikawa N.K."/>
            <person name="Vargas-Isla R."/>
            <person name="Ushijima S."/>
            <person name="Smith C.A."/>
            <person name="Ahrendt S."/>
            <person name="Andreopoulos W."/>
            <person name="He G."/>
            <person name="Labutti K."/>
            <person name="Lipzen A."/>
            <person name="Ng V."/>
            <person name="Sandor L."/>
            <person name="Barry K."/>
            <person name="Martinez A.T."/>
            <person name="Xiao Y."/>
            <person name="Gibbons J.G."/>
            <person name="Terashima K."/>
            <person name="Hibbett D.S."/>
            <person name="Grigoriev I.V."/>
        </authorList>
    </citation>
    <scope>NUCLEOTIDE SEQUENCE</scope>
    <source>
        <strain evidence="1">TFB9207</strain>
    </source>
</reference>
<dbReference type="AlphaFoldDB" id="A0AA38NX07"/>
<gene>
    <name evidence="1" type="ORF">F5878DRAFT_548526</name>
</gene>
<comment type="caution">
    <text evidence="1">The sequence shown here is derived from an EMBL/GenBank/DDBJ whole genome shotgun (WGS) entry which is preliminary data.</text>
</comment>
<sequence>DRIGESGEPCGVPFCTSFRSDTIPSTHTAAFLSSRNDFTNFTICSGIFLRRSSASNLS</sequence>
<evidence type="ECO:0000313" key="2">
    <source>
        <dbReference type="Proteomes" id="UP001163846"/>
    </source>
</evidence>
<name>A0AA38NX07_9AGAR</name>
<organism evidence="1 2">
    <name type="scientific">Lentinula raphanica</name>
    <dbReference type="NCBI Taxonomy" id="153919"/>
    <lineage>
        <taxon>Eukaryota</taxon>
        <taxon>Fungi</taxon>
        <taxon>Dikarya</taxon>
        <taxon>Basidiomycota</taxon>
        <taxon>Agaricomycotina</taxon>
        <taxon>Agaricomycetes</taxon>
        <taxon>Agaricomycetidae</taxon>
        <taxon>Agaricales</taxon>
        <taxon>Marasmiineae</taxon>
        <taxon>Omphalotaceae</taxon>
        <taxon>Lentinula</taxon>
    </lineage>
</organism>
<feature type="non-terminal residue" evidence="1">
    <location>
        <position position="1"/>
    </location>
</feature>
<dbReference type="EMBL" id="MU807051">
    <property type="protein sequence ID" value="KAJ3832177.1"/>
    <property type="molecule type" value="Genomic_DNA"/>
</dbReference>
<dbReference type="Proteomes" id="UP001163846">
    <property type="component" value="Unassembled WGS sequence"/>
</dbReference>